<dbReference type="AlphaFoldDB" id="A0A1F5ZMN4"/>
<accession>A0A1F5ZMN4</accession>
<organism evidence="3 4">
    <name type="scientific">Candidatus Gottesmanbacteria bacterium RIFCSPHIGHO2_01_FULL_46_14</name>
    <dbReference type="NCBI Taxonomy" id="1798380"/>
    <lineage>
        <taxon>Bacteria</taxon>
        <taxon>Candidatus Gottesmaniibacteriota</taxon>
    </lineage>
</organism>
<sequence length="233" mass="26045">MARVRGFGRTKIFPHDMPGRTLRNFLIHPREKRSPARRVFSAAVLGVLVIAGVWVVGRGGTGDIRSRAWSGVVVNVENLRAKLGGLRVPETGQDPNPVKGTQGKDTKDSRELFHSLTRTYYNAEVQNISEPSVGVAGVAFLQYDQKLNKTFVFTRIENLPVPATGFVRLWLVSDASEYQKAGVAEFFTEQGKPVIYSVFVRDGDLRTYKKLLFSYDDVLEAREPELVVVSINF</sequence>
<feature type="region of interest" description="Disordered" evidence="1">
    <location>
        <begin position="86"/>
        <end position="108"/>
    </location>
</feature>
<evidence type="ECO:0000313" key="4">
    <source>
        <dbReference type="Proteomes" id="UP000177416"/>
    </source>
</evidence>
<evidence type="ECO:0000256" key="1">
    <source>
        <dbReference type="SAM" id="MobiDB-lite"/>
    </source>
</evidence>
<dbReference type="Proteomes" id="UP000177416">
    <property type="component" value="Unassembled WGS sequence"/>
</dbReference>
<keyword evidence="2" id="KW-0472">Membrane</keyword>
<evidence type="ECO:0000313" key="3">
    <source>
        <dbReference type="EMBL" id="OGG13623.1"/>
    </source>
</evidence>
<evidence type="ECO:0000256" key="2">
    <source>
        <dbReference type="SAM" id="Phobius"/>
    </source>
</evidence>
<protein>
    <submittedName>
        <fullName evidence="3">Uncharacterized protein</fullName>
    </submittedName>
</protein>
<gene>
    <name evidence="3" type="ORF">A2875_00470</name>
</gene>
<dbReference type="EMBL" id="MFJJ01000041">
    <property type="protein sequence ID" value="OGG13623.1"/>
    <property type="molecule type" value="Genomic_DNA"/>
</dbReference>
<keyword evidence="2" id="KW-1133">Transmembrane helix</keyword>
<feature type="transmembrane region" description="Helical" evidence="2">
    <location>
        <begin position="39"/>
        <end position="57"/>
    </location>
</feature>
<name>A0A1F5ZMN4_9BACT</name>
<reference evidence="3 4" key="1">
    <citation type="journal article" date="2016" name="Nat. Commun.">
        <title>Thousands of microbial genomes shed light on interconnected biogeochemical processes in an aquifer system.</title>
        <authorList>
            <person name="Anantharaman K."/>
            <person name="Brown C.T."/>
            <person name="Hug L.A."/>
            <person name="Sharon I."/>
            <person name="Castelle C.J."/>
            <person name="Probst A.J."/>
            <person name="Thomas B.C."/>
            <person name="Singh A."/>
            <person name="Wilkins M.J."/>
            <person name="Karaoz U."/>
            <person name="Brodie E.L."/>
            <person name="Williams K.H."/>
            <person name="Hubbard S.S."/>
            <person name="Banfield J.F."/>
        </authorList>
    </citation>
    <scope>NUCLEOTIDE SEQUENCE [LARGE SCALE GENOMIC DNA]</scope>
</reference>
<keyword evidence="2" id="KW-0812">Transmembrane</keyword>
<comment type="caution">
    <text evidence="3">The sequence shown here is derived from an EMBL/GenBank/DDBJ whole genome shotgun (WGS) entry which is preliminary data.</text>
</comment>
<proteinExistence type="predicted"/>